<protein>
    <submittedName>
        <fullName evidence="8">AGZA family xanthine/uracil permease-like MFS transporter</fullName>
    </submittedName>
</protein>
<feature type="transmembrane region" description="Helical" evidence="7">
    <location>
        <begin position="213"/>
        <end position="234"/>
    </location>
</feature>
<feature type="transmembrane region" description="Helical" evidence="7">
    <location>
        <begin position="410"/>
        <end position="443"/>
    </location>
</feature>
<feature type="transmembrane region" description="Helical" evidence="7">
    <location>
        <begin position="86"/>
        <end position="106"/>
    </location>
</feature>
<dbReference type="PANTHER" id="PTHR43337:SF1">
    <property type="entry name" value="XANTHINE_URACIL PERMEASE C887.17-RELATED"/>
    <property type="match status" value="1"/>
</dbReference>
<accession>A0A7Y9S7L6</accession>
<dbReference type="AlphaFoldDB" id="A0A7Y9S7L6"/>
<dbReference type="Pfam" id="PF00860">
    <property type="entry name" value="Xan_ur_permease"/>
    <property type="match status" value="1"/>
</dbReference>
<organism evidence="8 9">
    <name type="scientific">Psychromicrobium silvestre</name>
    <dbReference type="NCBI Taxonomy" id="1645614"/>
    <lineage>
        <taxon>Bacteria</taxon>
        <taxon>Bacillati</taxon>
        <taxon>Actinomycetota</taxon>
        <taxon>Actinomycetes</taxon>
        <taxon>Micrococcales</taxon>
        <taxon>Micrococcaceae</taxon>
        <taxon>Psychromicrobium</taxon>
    </lineage>
</organism>
<keyword evidence="6 7" id="KW-0472">Membrane</keyword>
<reference evidence="8 9" key="1">
    <citation type="submission" date="2020-07" db="EMBL/GenBank/DDBJ databases">
        <title>Sequencing the genomes of 1000 actinobacteria strains.</title>
        <authorList>
            <person name="Klenk H.-P."/>
        </authorList>
    </citation>
    <scope>NUCLEOTIDE SEQUENCE [LARGE SCALE GENOMIC DNA]</scope>
    <source>
        <strain evidence="8 9">DSM 102047</strain>
    </source>
</reference>
<dbReference type="PANTHER" id="PTHR43337">
    <property type="entry name" value="XANTHINE/URACIL PERMEASE C887.17-RELATED"/>
    <property type="match status" value="1"/>
</dbReference>
<evidence type="ECO:0000313" key="9">
    <source>
        <dbReference type="Proteomes" id="UP000521748"/>
    </source>
</evidence>
<evidence type="ECO:0000313" key="8">
    <source>
        <dbReference type="EMBL" id="NYE96124.1"/>
    </source>
</evidence>
<keyword evidence="3" id="KW-0813">Transport</keyword>
<dbReference type="GO" id="GO:0012505">
    <property type="term" value="C:endomembrane system"/>
    <property type="evidence" value="ECO:0007669"/>
    <property type="project" value="UniProtKB-SubCell"/>
</dbReference>
<dbReference type="Proteomes" id="UP000521748">
    <property type="component" value="Unassembled WGS sequence"/>
</dbReference>
<evidence type="ECO:0000256" key="2">
    <source>
        <dbReference type="ARBA" id="ARBA00005697"/>
    </source>
</evidence>
<dbReference type="GO" id="GO:0005345">
    <property type="term" value="F:purine nucleobase transmembrane transporter activity"/>
    <property type="evidence" value="ECO:0007669"/>
    <property type="project" value="TreeGrafter"/>
</dbReference>
<keyword evidence="5 7" id="KW-1133">Transmembrane helix</keyword>
<keyword evidence="4 7" id="KW-0812">Transmembrane</keyword>
<comment type="similarity">
    <text evidence="2">Belongs to the nucleobase:cation symporter-2 (NCS2) (TC 2.A.40) family. Azg-like subfamily.</text>
</comment>
<evidence type="ECO:0000256" key="3">
    <source>
        <dbReference type="ARBA" id="ARBA00022448"/>
    </source>
</evidence>
<feature type="transmembrane region" description="Helical" evidence="7">
    <location>
        <begin position="455"/>
        <end position="477"/>
    </location>
</feature>
<dbReference type="InterPro" id="IPR045018">
    <property type="entry name" value="Azg-like"/>
</dbReference>
<dbReference type="RefSeq" id="WP_179389826.1">
    <property type="nucleotide sequence ID" value="NZ_JACBYQ010000002.1"/>
</dbReference>
<sequence>MASLPSAIDRYFKVSERGSNLSREIRGGLATFFAMSYIVVLNPLILGGKDSSGALLGGERVAAVTALVAGILTILMGAWARHPFALATGLGVNAFVAVTVASHPGLTWADMMGLIMVSGVTMLILVLTGFRTAVFKAVPEGLKTAIVVGIGLFIALIGLVNAGFVRRIPDVAGTTVPVGLGFDGKLIGWPTLVFVVGLALTIVLVIRKVRGAILIGVVAATILANVLELIFKIGPSFDGKVSNPLGWSLVVPELKNFSLPDLSIIGHVDLFGAFIHLGGVAATLLAFSILLSIFFDAMGTMVGLANEAGTVDKAGNIPDVNRVLLVDAIGAVVGGGASVSSNQIYVESGAGIGEGARTGIASVVTGALFLIAMFFTPLISLVPFEAVAPALVVVGFMMVSQVGKIDWSDWGIAIPAFLTFILMPFTYSIANGLGAGFISYVIIRTFQGRAKEIHPLLWVVAAAFMVFFGIGPIQQLLGIS</sequence>
<dbReference type="InterPro" id="IPR006043">
    <property type="entry name" value="NCS2"/>
</dbReference>
<comment type="caution">
    <text evidence="8">The sequence shown here is derived from an EMBL/GenBank/DDBJ whole genome shotgun (WGS) entry which is preliminary data.</text>
</comment>
<gene>
    <name evidence="8" type="ORF">FHU41_002374</name>
</gene>
<feature type="transmembrane region" description="Helical" evidence="7">
    <location>
        <begin position="61"/>
        <end position="79"/>
    </location>
</feature>
<keyword evidence="9" id="KW-1185">Reference proteome</keyword>
<proteinExistence type="inferred from homology"/>
<dbReference type="EMBL" id="JACBYQ010000002">
    <property type="protein sequence ID" value="NYE96124.1"/>
    <property type="molecule type" value="Genomic_DNA"/>
</dbReference>
<feature type="transmembrane region" description="Helical" evidence="7">
    <location>
        <begin position="367"/>
        <end position="398"/>
    </location>
</feature>
<feature type="transmembrane region" description="Helical" evidence="7">
    <location>
        <begin position="112"/>
        <end position="134"/>
    </location>
</feature>
<feature type="transmembrane region" description="Helical" evidence="7">
    <location>
        <begin position="270"/>
        <end position="295"/>
    </location>
</feature>
<comment type="subcellular location">
    <subcellularLocation>
        <location evidence="1">Endomembrane system</location>
        <topology evidence="1">Multi-pass membrane protein</topology>
    </subcellularLocation>
</comment>
<feature type="transmembrane region" description="Helical" evidence="7">
    <location>
        <begin position="146"/>
        <end position="166"/>
    </location>
</feature>
<evidence type="ECO:0000256" key="7">
    <source>
        <dbReference type="SAM" id="Phobius"/>
    </source>
</evidence>
<name>A0A7Y9S7L6_9MICC</name>
<feature type="transmembrane region" description="Helical" evidence="7">
    <location>
        <begin position="186"/>
        <end position="206"/>
    </location>
</feature>
<evidence type="ECO:0000256" key="1">
    <source>
        <dbReference type="ARBA" id="ARBA00004127"/>
    </source>
</evidence>
<evidence type="ECO:0000256" key="4">
    <source>
        <dbReference type="ARBA" id="ARBA00022692"/>
    </source>
</evidence>
<dbReference type="GO" id="GO:0005886">
    <property type="term" value="C:plasma membrane"/>
    <property type="evidence" value="ECO:0007669"/>
    <property type="project" value="TreeGrafter"/>
</dbReference>
<evidence type="ECO:0000256" key="5">
    <source>
        <dbReference type="ARBA" id="ARBA00022989"/>
    </source>
</evidence>
<feature type="transmembrane region" description="Helical" evidence="7">
    <location>
        <begin position="27"/>
        <end position="46"/>
    </location>
</feature>
<evidence type="ECO:0000256" key="6">
    <source>
        <dbReference type="ARBA" id="ARBA00023136"/>
    </source>
</evidence>